<dbReference type="PROSITE" id="PS50144">
    <property type="entry name" value="MATH"/>
    <property type="match status" value="1"/>
</dbReference>
<dbReference type="PROSITE" id="PS50097">
    <property type="entry name" value="BTB"/>
    <property type="match status" value="1"/>
</dbReference>
<dbReference type="CDD" id="cd00121">
    <property type="entry name" value="MATH"/>
    <property type="match status" value="1"/>
</dbReference>
<dbReference type="Gramene" id="HORVU.MOREX.r2.4HG0345370.1">
    <property type="protein sequence ID" value="HORVU.MOREX.r2.4HG0345370.1.CDS.1"/>
    <property type="gene ID" value="HORVU.MOREX.r2.4HG0345370"/>
</dbReference>
<accession>A0A8I6YL66</accession>
<dbReference type="GO" id="GO:0016567">
    <property type="term" value="P:protein ubiquitination"/>
    <property type="evidence" value="ECO:0007669"/>
    <property type="project" value="InterPro"/>
</dbReference>
<dbReference type="EnsemblPlants" id="HORVU.MOREX.r3.4HG0414410.1">
    <property type="protein sequence ID" value="HORVU.MOREX.r3.4HG0414410.1.CDS1"/>
    <property type="gene ID" value="HORVU.MOREX.r3.4HG0414410"/>
</dbReference>
<evidence type="ECO:0000259" key="4">
    <source>
        <dbReference type="PROSITE" id="PS50144"/>
    </source>
</evidence>
<comment type="similarity">
    <text evidence="2">Belongs to the Tdpoz family.</text>
</comment>
<evidence type="ECO:0000313" key="5">
    <source>
        <dbReference type="EnsemblPlants" id="HORVU.MOREX.r3.4HG0414410.1.CDS1"/>
    </source>
</evidence>
<dbReference type="InterPro" id="IPR008974">
    <property type="entry name" value="TRAF-like"/>
</dbReference>
<protein>
    <recommendedName>
        <fullName evidence="7">BTB domain-containing protein</fullName>
    </recommendedName>
</protein>
<dbReference type="Gene3D" id="2.60.210.10">
    <property type="entry name" value="Apoptosis, Tumor Necrosis Factor Receptor Associated Protein 2, Chain A"/>
    <property type="match status" value="1"/>
</dbReference>
<gene>
    <name evidence="5" type="primary">LOC123447476</name>
</gene>
<dbReference type="OrthoDB" id="606524at2759"/>
<organism evidence="5 6">
    <name type="scientific">Hordeum vulgare subsp. vulgare</name>
    <name type="common">Domesticated barley</name>
    <dbReference type="NCBI Taxonomy" id="112509"/>
    <lineage>
        <taxon>Eukaryota</taxon>
        <taxon>Viridiplantae</taxon>
        <taxon>Streptophyta</taxon>
        <taxon>Embryophyta</taxon>
        <taxon>Tracheophyta</taxon>
        <taxon>Spermatophyta</taxon>
        <taxon>Magnoliopsida</taxon>
        <taxon>Liliopsida</taxon>
        <taxon>Poales</taxon>
        <taxon>Poaceae</taxon>
        <taxon>BOP clade</taxon>
        <taxon>Pooideae</taxon>
        <taxon>Triticodae</taxon>
        <taxon>Triticeae</taxon>
        <taxon>Hordeinae</taxon>
        <taxon>Hordeum</taxon>
    </lineage>
</organism>
<dbReference type="InterPro" id="IPR002083">
    <property type="entry name" value="MATH/TRAF_dom"/>
</dbReference>
<evidence type="ECO:0008006" key="7">
    <source>
        <dbReference type="Google" id="ProtNLM"/>
    </source>
</evidence>
<dbReference type="Gramene" id="HORVU.MOREX.r3.4HG0414410.1">
    <property type="protein sequence ID" value="HORVU.MOREX.r3.4HG0414410.1.CDS1"/>
    <property type="gene ID" value="HORVU.MOREX.r3.4HG0414410"/>
</dbReference>
<dbReference type="Pfam" id="PF24570">
    <property type="entry name" value="BACK_BPM_SPOP"/>
    <property type="match status" value="1"/>
</dbReference>
<evidence type="ECO:0000313" key="6">
    <source>
        <dbReference type="Proteomes" id="UP000011116"/>
    </source>
</evidence>
<dbReference type="Proteomes" id="UP000011116">
    <property type="component" value="Chromosome 4H"/>
</dbReference>
<evidence type="ECO:0000256" key="1">
    <source>
        <dbReference type="ARBA" id="ARBA00004906"/>
    </source>
</evidence>
<dbReference type="SUPFAM" id="SSF49599">
    <property type="entry name" value="TRAF domain-like"/>
    <property type="match status" value="1"/>
</dbReference>
<dbReference type="Gene3D" id="3.30.710.10">
    <property type="entry name" value="Potassium Channel Kv1.1, Chain A"/>
    <property type="match status" value="1"/>
</dbReference>
<dbReference type="KEGG" id="hvg:123447476"/>
<dbReference type="SMART" id="SM00225">
    <property type="entry name" value="BTB"/>
    <property type="match status" value="1"/>
</dbReference>
<dbReference type="GeneID" id="123447476"/>
<dbReference type="AlphaFoldDB" id="A0A8I6YL66"/>
<reference evidence="5" key="3">
    <citation type="submission" date="2022-01" db="UniProtKB">
        <authorList>
            <consortium name="EnsemblPlants"/>
        </authorList>
    </citation>
    <scope>IDENTIFICATION</scope>
    <source>
        <strain evidence="5">subsp. vulgare</strain>
    </source>
</reference>
<dbReference type="Pfam" id="PF22486">
    <property type="entry name" value="MATH_2"/>
    <property type="match status" value="1"/>
</dbReference>
<dbReference type="InterPro" id="IPR056423">
    <property type="entry name" value="BACK_BPM_SPOP"/>
</dbReference>
<dbReference type="InterPro" id="IPR045005">
    <property type="entry name" value="BPM1-6"/>
</dbReference>
<evidence type="ECO:0000259" key="3">
    <source>
        <dbReference type="PROSITE" id="PS50097"/>
    </source>
</evidence>
<dbReference type="Pfam" id="PF00651">
    <property type="entry name" value="BTB"/>
    <property type="match status" value="1"/>
</dbReference>
<feature type="domain" description="MATH" evidence="4">
    <location>
        <begin position="15"/>
        <end position="150"/>
    </location>
</feature>
<reference evidence="6" key="1">
    <citation type="journal article" date="2012" name="Nature">
        <title>A physical, genetic and functional sequence assembly of the barley genome.</title>
        <authorList>
            <consortium name="The International Barley Genome Sequencing Consortium"/>
            <person name="Mayer K.F."/>
            <person name="Waugh R."/>
            <person name="Brown J.W."/>
            <person name="Schulman A."/>
            <person name="Langridge P."/>
            <person name="Platzer M."/>
            <person name="Fincher G.B."/>
            <person name="Muehlbauer G.J."/>
            <person name="Sato K."/>
            <person name="Close T.J."/>
            <person name="Wise R.P."/>
            <person name="Stein N."/>
        </authorList>
    </citation>
    <scope>NUCLEOTIDE SEQUENCE [LARGE SCALE GENOMIC DNA]</scope>
    <source>
        <strain evidence="6">cv. Morex</strain>
    </source>
</reference>
<dbReference type="RefSeq" id="XP_044980017.1">
    <property type="nucleotide sequence ID" value="XM_045124082.1"/>
</dbReference>
<dbReference type="SMR" id="A0A8I6YL66"/>
<keyword evidence="6" id="KW-1185">Reference proteome</keyword>
<dbReference type="SUPFAM" id="SSF54695">
    <property type="entry name" value="POZ domain"/>
    <property type="match status" value="1"/>
</dbReference>
<sequence length="353" mass="39647">MSSRSTSAIIARAVSGRHLLKIDGYSHTKVVTNASYIQSCTFDVGGHSWRINYYPNGLRSDSTDYISVFIQLVSISRDLPVVPILQGISAQGSLSLLDLDGKPVPSYTNTFNRSFTTSEGSWGWYTYIARSALENSGYLKDDCFTLMCDINVTELRAKETRDSDFADLMWKKGETDVTFEVRGETFTAHRWVLASRIPILKLKAAEAELLGVPEREKKNTPMTTVRIDDMEAKVFKALLHYIYTDALPDEMNKVDEAATTMTHGLLEAADRYKMERLKIICEDMMCKHVSTSTVITTLVLAEQHRCPRLKAACINFLISPKNMSVVLENGGFKHLQRSCPFVLMDLIERAEAA</sequence>
<proteinExistence type="inferred from homology"/>
<dbReference type="PANTHER" id="PTHR26379:SF500">
    <property type="entry name" value="BTB DOMAIN-CONTAINING PROTEIN"/>
    <property type="match status" value="1"/>
</dbReference>
<comment type="pathway">
    <text evidence="1">Protein modification; protein ubiquitination.</text>
</comment>
<dbReference type="InterPro" id="IPR011333">
    <property type="entry name" value="SKP1/BTB/POZ_sf"/>
</dbReference>
<dbReference type="PANTHER" id="PTHR26379">
    <property type="entry name" value="BTB/POZ AND MATH DOMAIN-CONTAINING PROTEIN 1"/>
    <property type="match status" value="1"/>
</dbReference>
<reference evidence="5" key="2">
    <citation type="submission" date="2020-10" db="EMBL/GenBank/DDBJ databases">
        <authorList>
            <person name="Scholz U."/>
            <person name="Mascher M."/>
            <person name="Fiebig A."/>
        </authorList>
    </citation>
    <scope>NUCLEOTIDE SEQUENCE [LARGE SCALE GENOMIC DNA]</scope>
    <source>
        <strain evidence="5">cv. Morex</strain>
    </source>
</reference>
<name>A0A8I6YL66_HORVV</name>
<feature type="domain" description="BTB" evidence="3">
    <location>
        <begin position="175"/>
        <end position="251"/>
    </location>
</feature>
<dbReference type="InterPro" id="IPR000210">
    <property type="entry name" value="BTB/POZ_dom"/>
</dbReference>
<dbReference type="Gene3D" id="1.25.40.420">
    <property type="match status" value="1"/>
</dbReference>
<evidence type="ECO:0000256" key="2">
    <source>
        <dbReference type="ARBA" id="ARBA00010846"/>
    </source>
</evidence>